<evidence type="ECO:0000313" key="2">
    <source>
        <dbReference type="EMBL" id="MDQ0009407.1"/>
    </source>
</evidence>
<dbReference type="InterPro" id="IPR036291">
    <property type="entry name" value="NAD(P)-bd_dom_sf"/>
</dbReference>
<feature type="domain" description="NAD(P)-binding" evidence="1">
    <location>
        <begin position="7"/>
        <end position="137"/>
    </location>
</feature>
<dbReference type="Proteomes" id="UP001237737">
    <property type="component" value="Unassembled WGS sequence"/>
</dbReference>
<organism evidence="2 3">
    <name type="scientific">Luteibacter jiangsuensis</name>
    <dbReference type="NCBI Taxonomy" id="637577"/>
    <lineage>
        <taxon>Bacteria</taxon>
        <taxon>Pseudomonadati</taxon>
        <taxon>Pseudomonadota</taxon>
        <taxon>Gammaproteobacteria</taxon>
        <taxon>Lysobacterales</taxon>
        <taxon>Rhodanobacteraceae</taxon>
        <taxon>Luteibacter</taxon>
    </lineage>
</organism>
<comment type="caution">
    <text evidence="2">The sequence shown here is derived from an EMBL/GenBank/DDBJ whole genome shotgun (WGS) entry which is preliminary data.</text>
</comment>
<dbReference type="RefSeq" id="WP_306848792.1">
    <property type="nucleotide sequence ID" value="NZ_JAUSSK010000002.1"/>
</dbReference>
<proteinExistence type="predicted"/>
<dbReference type="Gene3D" id="3.40.50.720">
    <property type="entry name" value="NAD(P)-binding Rossmann-like Domain"/>
    <property type="match status" value="1"/>
</dbReference>
<dbReference type="SUPFAM" id="SSF51735">
    <property type="entry name" value="NAD(P)-binding Rossmann-fold domains"/>
    <property type="match status" value="1"/>
</dbReference>
<protein>
    <submittedName>
        <fullName evidence="2">Uncharacterized protein YbjT (DUF2867 family)</fullName>
    </submittedName>
</protein>
<keyword evidence="3" id="KW-1185">Reference proteome</keyword>
<name>A0ABT9SWN6_9GAMM</name>
<evidence type="ECO:0000313" key="3">
    <source>
        <dbReference type="Proteomes" id="UP001237737"/>
    </source>
</evidence>
<dbReference type="EMBL" id="JAUSSK010000002">
    <property type="protein sequence ID" value="MDQ0009407.1"/>
    <property type="molecule type" value="Genomic_DNA"/>
</dbReference>
<reference evidence="2 3" key="1">
    <citation type="submission" date="2023-07" db="EMBL/GenBank/DDBJ databases">
        <title>Sorghum-associated microbial communities from plants grown in Nebraska, USA.</title>
        <authorList>
            <person name="Schachtman D."/>
        </authorList>
    </citation>
    <scope>NUCLEOTIDE SEQUENCE [LARGE SCALE GENOMIC DNA]</scope>
    <source>
        <strain evidence="2 3">CC60</strain>
    </source>
</reference>
<evidence type="ECO:0000259" key="1">
    <source>
        <dbReference type="Pfam" id="PF13460"/>
    </source>
</evidence>
<accession>A0ABT9SWN6</accession>
<dbReference type="InterPro" id="IPR016040">
    <property type="entry name" value="NAD(P)-bd_dom"/>
</dbReference>
<sequence length="256" mass="27543">MNIVVIGGRGLVGRNIVDRLRGQGHDVTAASRATGVDVITGVGLDRCLVGAEVVIDVSNSPTFDDLAAFEFFKAAAVNLLEAEARAGVKHHLSLSIVGTHRLAALGSDYLRGKALQDRLIRESGIPFTIVHATQFYEFLVAIVTSAMHDQTVYLPPAYIQPVASDEVAALMARLAVDPPLNGSIEIAGPERERMSQLIQRFVVDIEAPCDVVANVQAPYFGATLDELTLVPQGDAHVGGVGFQAWWQQSEFARVSW</sequence>
<gene>
    <name evidence="2" type="ORF">J2T07_001584</name>
</gene>
<dbReference type="Pfam" id="PF13460">
    <property type="entry name" value="NAD_binding_10"/>
    <property type="match status" value="1"/>
</dbReference>